<sequence length="240" mass="24757">MAGVDVSPADLLGSADAYAALAARAALIAPQAVVEVQRIAESHGPMGYPTAVGVAAGLASREGSVTAKVADFGVYSQRLSEHAAAYSRADKGGAVRLAAVAWPAGLRELVTGTGVPVAHVDPKPPPSRPAGTCCWIGTENGDVASLCPPDTDTVTYVDKDNNYVSKDLGTGEVTVMMRPGPISEVGNECWLGSADADRSICGPNATRWTYARGGYLVTEQLEPDGTTRVIQQTPLGPLIP</sequence>
<protein>
    <submittedName>
        <fullName evidence="1">Type VII secretion target</fullName>
    </submittedName>
</protein>
<dbReference type="RefSeq" id="WP_133437156.1">
    <property type="nucleotide sequence ID" value="NZ_JAUFSA010000004.1"/>
</dbReference>
<organism evidence="1 2">
    <name type="scientific">Mycobacterium paragordonae</name>
    <dbReference type="NCBI Taxonomy" id="1389713"/>
    <lineage>
        <taxon>Bacteria</taxon>
        <taxon>Bacillati</taxon>
        <taxon>Actinomycetota</taxon>
        <taxon>Actinomycetes</taxon>
        <taxon>Mycobacteriales</taxon>
        <taxon>Mycobacteriaceae</taxon>
        <taxon>Mycobacterium</taxon>
    </lineage>
</organism>
<proteinExistence type="predicted"/>
<dbReference type="Proteomes" id="UP001229081">
    <property type="component" value="Unassembled WGS sequence"/>
</dbReference>
<dbReference type="AlphaFoldDB" id="A0AAJ1SH32"/>
<accession>A0AAJ1SH32</accession>
<dbReference type="EMBL" id="JAUFSA010000004">
    <property type="protein sequence ID" value="MDP7739269.1"/>
    <property type="molecule type" value="Genomic_DNA"/>
</dbReference>
<reference evidence="1" key="1">
    <citation type="submission" date="2023-06" db="EMBL/GenBank/DDBJ databases">
        <title>Identification of two novel mycobacterium reveal diversities and complexities of Mycobacterium gordonae clade.</title>
        <authorList>
            <person name="Matsumoto Y."/>
            <person name="Nakamura S."/>
            <person name="Motooka D."/>
            <person name="Fukushima K."/>
        </authorList>
    </citation>
    <scope>NUCLEOTIDE SEQUENCE</scope>
    <source>
        <strain evidence="1">TY812</strain>
    </source>
</reference>
<evidence type="ECO:0000313" key="1">
    <source>
        <dbReference type="EMBL" id="MDP7739269.1"/>
    </source>
</evidence>
<comment type="caution">
    <text evidence="1">The sequence shown here is derived from an EMBL/GenBank/DDBJ whole genome shotgun (WGS) entry which is preliminary data.</text>
</comment>
<evidence type="ECO:0000313" key="2">
    <source>
        <dbReference type="Proteomes" id="UP001229081"/>
    </source>
</evidence>
<gene>
    <name evidence="1" type="ORF">QXL92_31540</name>
</gene>
<name>A0AAJ1SH32_9MYCO</name>